<dbReference type="PRINTS" id="PR01021">
    <property type="entry name" value="OMPADOMAIN"/>
</dbReference>
<evidence type="ECO:0000256" key="3">
    <source>
        <dbReference type="ARBA" id="ARBA00023237"/>
    </source>
</evidence>
<protein>
    <submittedName>
        <fullName evidence="7">OmpA family protein</fullName>
    </submittedName>
</protein>
<evidence type="ECO:0000313" key="8">
    <source>
        <dbReference type="Proteomes" id="UP000248917"/>
    </source>
</evidence>
<dbReference type="Gene3D" id="3.30.1330.60">
    <property type="entry name" value="OmpA-like domain"/>
    <property type="match status" value="1"/>
</dbReference>
<feature type="region of interest" description="Disordered" evidence="5">
    <location>
        <begin position="61"/>
        <end position="98"/>
    </location>
</feature>
<evidence type="ECO:0000259" key="6">
    <source>
        <dbReference type="PROSITE" id="PS51123"/>
    </source>
</evidence>
<feature type="compositionally biased region" description="Polar residues" evidence="5">
    <location>
        <begin position="80"/>
        <end position="97"/>
    </location>
</feature>
<keyword evidence="3" id="KW-0998">Cell outer membrane</keyword>
<dbReference type="RefSeq" id="WP_111392557.1">
    <property type="nucleotide sequence ID" value="NZ_QKTX01000005.1"/>
</dbReference>
<dbReference type="InterPro" id="IPR006665">
    <property type="entry name" value="OmpA-like"/>
</dbReference>
<evidence type="ECO:0000313" key="7">
    <source>
        <dbReference type="EMBL" id="PZV83953.1"/>
    </source>
</evidence>
<feature type="compositionally biased region" description="Basic and acidic residues" evidence="5">
    <location>
        <begin position="407"/>
        <end position="419"/>
    </location>
</feature>
<evidence type="ECO:0000256" key="4">
    <source>
        <dbReference type="PROSITE-ProRule" id="PRU00473"/>
    </source>
</evidence>
<dbReference type="Proteomes" id="UP000248917">
    <property type="component" value="Unassembled WGS sequence"/>
</dbReference>
<dbReference type="SUPFAM" id="SSF103088">
    <property type="entry name" value="OmpA-like"/>
    <property type="match status" value="1"/>
</dbReference>
<dbReference type="PRINTS" id="PR01023">
    <property type="entry name" value="NAFLGMOTY"/>
</dbReference>
<dbReference type="GO" id="GO:0009279">
    <property type="term" value="C:cell outer membrane"/>
    <property type="evidence" value="ECO:0007669"/>
    <property type="project" value="UniProtKB-SubCell"/>
</dbReference>
<evidence type="ECO:0000256" key="5">
    <source>
        <dbReference type="SAM" id="MobiDB-lite"/>
    </source>
</evidence>
<name>A0A326RRC4_9BACT</name>
<dbReference type="AlphaFoldDB" id="A0A326RRC4"/>
<dbReference type="PANTHER" id="PTHR30329">
    <property type="entry name" value="STATOR ELEMENT OF FLAGELLAR MOTOR COMPLEX"/>
    <property type="match status" value="1"/>
</dbReference>
<dbReference type="OrthoDB" id="9800869at2"/>
<accession>A0A326RRC4</accession>
<evidence type="ECO:0000256" key="1">
    <source>
        <dbReference type="ARBA" id="ARBA00004442"/>
    </source>
</evidence>
<feature type="domain" description="OmpA-like" evidence="6">
    <location>
        <begin position="327"/>
        <end position="442"/>
    </location>
</feature>
<dbReference type="EMBL" id="QKTX01000005">
    <property type="protein sequence ID" value="PZV83953.1"/>
    <property type="molecule type" value="Genomic_DNA"/>
</dbReference>
<reference evidence="7 8" key="1">
    <citation type="submission" date="2018-06" db="EMBL/GenBank/DDBJ databases">
        <title>Genomic Encyclopedia of Archaeal and Bacterial Type Strains, Phase II (KMG-II): from individual species to whole genera.</title>
        <authorList>
            <person name="Goeker M."/>
        </authorList>
    </citation>
    <scope>NUCLEOTIDE SEQUENCE [LARGE SCALE GENOMIC DNA]</scope>
    <source>
        <strain evidence="7 8">T4</strain>
    </source>
</reference>
<dbReference type="Pfam" id="PF00691">
    <property type="entry name" value="OmpA"/>
    <property type="match status" value="1"/>
</dbReference>
<feature type="region of interest" description="Disordered" evidence="5">
    <location>
        <begin position="407"/>
        <end position="442"/>
    </location>
</feature>
<dbReference type="CDD" id="cd07185">
    <property type="entry name" value="OmpA_C-like"/>
    <property type="match status" value="1"/>
</dbReference>
<dbReference type="InterPro" id="IPR036737">
    <property type="entry name" value="OmpA-like_sf"/>
</dbReference>
<evidence type="ECO:0000256" key="2">
    <source>
        <dbReference type="ARBA" id="ARBA00023136"/>
    </source>
</evidence>
<sequence length="442" mass="48631">MKKFLILGLCIGIVVQGHAQNLGRRIVINTKSQTEGKVENKTSETVDKAFNKMEEGVNNLFKKKGKADKSGEGDEESEAETQSYDENGRSSSPSQVIETDGNASAKIQAYSNFDFIPGERVIAFEDFSQDAVGDFPARWNTNSSGEVVTIEGLEGKWLVFSDEGVLYPEFVGALPENCTIEFDLAVIKENAVLTKLAFIDENHSANILDFGTANATIIELEPNTGNTAIFSYNINGDAVVENVKPQKQFFIPNGEEYAFVKVSIWKQKSRLRVYLNESKVWDIPRAFQSEGKYRFVLGTATFFVENREFLLSNLRFAVGQPDTRSKLITEGKLITQGIVFDSGSATIKPESYGILKEIAGVLTENQSVNVHIIGHTDSDGDLSLNQTLSQKRAEAVKSALSGQFGIDEARMSTEGKGESEPIADNGSSDGKAQNRRVEFIKK</sequence>
<comment type="subcellular location">
    <subcellularLocation>
        <location evidence="1">Cell outer membrane</location>
    </subcellularLocation>
</comment>
<dbReference type="PANTHER" id="PTHR30329:SF21">
    <property type="entry name" value="LIPOPROTEIN YIAD-RELATED"/>
    <property type="match status" value="1"/>
</dbReference>
<dbReference type="PROSITE" id="PS51123">
    <property type="entry name" value="OMPA_2"/>
    <property type="match status" value="1"/>
</dbReference>
<dbReference type="InterPro" id="IPR006664">
    <property type="entry name" value="OMP_bac"/>
</dbReference>
<organism evidence="7 8">
    <name type="scientific">Algoriphagus aquaeductus</name>
    <dbReference type="NCBI Taxonomy" id="475299"/>
    <lineage>
        <taxon>Bacteria</taxon>
        <taxon>Pseudomonadati</taxon>
        <taxon>Bacteroidota</taxon>
        <taxon>Cytophagia</taxon>
        <taxon>Cytophagales</taxon>
        <taxon>Cyclobacteriaceae</taxon>
        <taxon>Algoriphagus</taxon>
    </lineage>
</organism>
<proteinExistence type="predicted"/>
<dbReference type="InterPro" id="IPR050330">
    <property type="entry name" value="Bact_OuterMem_StrucFunc"/>
</dbReference>
<keyword evidence="8" id="KW-1185">Reference proteome</keyword>
<gene>
    <name evidence="7" type="ORF">CLV31_105179</name>
</gene>
<comment type="caution">
    <text evidence="7">The sequence shown here is derived from an EMBL/GenBank/DDBJ whole genome shotgun (WGS) entry which is preliminary data.</text>
</comment>
<keyword evidence="2 4" id="KW-0472">Membrane</keyword>